<feature type="non-terminal residue" evidence="2">
    <location>
        <position position="1"/>
    </location>
</feature>
<dbReference type="AlphaFoldDB" id="A0A6H5I2M1"/>
<evidence type="ECO:0000313" key="3">
    <source>
        <dbReference type="Proteomes" id="UP000479190"/>
    </source>
</evidence>
<organism evidence="2 3">
    <name type="scientific">Trichogramma brassicae</name>
    <dbReference type="NCBI Taxonomy" id="86971"/>
    <lineage>
        <taxon>Eukaryota</taxon>
        <taxon>Metazoa</taxon>
        <taxon>Ecdysozoa</taxon>
        <taxon>Arthropoda</taxon>
        <taxon>Hexapoda</taxon>
        <taxon>Insecta</taxon>
        <taxon>Pterygota</taxon>
        <taxon>Neoptera</taxon>
        <taxon>Endopterygota</taxon>
        <taxon>Hymenoptera</taxon>
        <taxon>Apocrita</taxon>
        <taxon>Proctotrupomorpha</taxon>
        <taxon>Chalcidoidea</taxon>
        <taxon>Trichogrammatidae</taxon>
        <taxon>Trichogramma</taxon>
    </lineage>
</organism>
<protein>
    <submittedName>
        <fullName evidence="2">Uncharacterized protein</fullName>
    </submittedName>
</protein>
<accession>A0A6H5I2M1</accession>
<evidence type="ECO:0000256" key="1">
    <source>
        <dbReference type="SAM" id="MobiDB-lite"/>
    </source>
</evidence>
<dbReference type="EMBL" id="CADCXV010000502">
    <property type="protein sequence ID" value="CAB0030586.1"/>
    <property type="molecule type" value="Genomic_DNA"/>
</dbReference>
<evidence type="ECO:0000313" key="2">
    <source>
        <dbReference type="EMBL" id="CAB0030586.1"/>
    </source>
</evidence>
<reference evidence="2 3" key="1">
    <citation type="submission" date="2020-02" db="EMBL/GenBank/DDBJ databases">
        <authorList>
            <person name="Ferguson B K."/>
        </authorList>
    </citation>
    <scope>NUCLEOTIDE SEQUENCE [LARGE SCALE GENOMIC DNA]</scope>
</reference>
<sequence length="290" mass="33598">GLVVVRATRFKNPIYIFAFSESLRAALGYYYNYYWPLCRWNKKKPILNELHFDDLTGRCQKRFQTQNNRVLQLCMRNQKVTLPALPFANAIIQTVNSQSLHFSSAVCAESLRYRVCICGFFGKKNRFRAICKRCAAAATETAVVATTTVDDTQSRTRLIFLTEGTTINIKKEKGNRERKEKRKRRKGITRRESMRKTRDYAERIALRVQRRVCVYLFDVGPCRARTNTSPRSQDTSRVRKFLKARAILIGSANNCIDTARRRAVSVTLIIRFALFDHMFRAVDVTTPKCK</sequence>
<name>A0A6H5I2M1_9HYME</name>
<feature type="region of interest" description="Disordered" evidence="1">
    <location>
        <begin position="172"/>
        <end position="194"/>
    </location>
</feature>
<feature type="compositionally biased region" description="Basic residues" evidence="1">
    <location>
        <begin position="179"/>
        <end position="188"/>
    </location>
</feature>
<gene>
    <name evidence="2" type="ORF">TBRA_LOCUS2584</name>
</gene>
<proteinExistence type="predicted"/>
<keyword evidence="3" id="KW-1185">Reference proteome</keyword>
<dbReference type="Proteomes" id="UP000479190">
    <property type="component" value="Unassembled WGS sequence"/>
</dbReference>